<organism evidence="7 8">
    <name type="scientific">Callorhinchus milii</name>
    <name type="common">Ghost shark</name>
    <dbReference type="NCBI Taxonomy" id="7868"/>
    <lineage>
        <taxon>Eukaryota</taxon>
        <taxon>Metazoa</taxon>
        <taxon>Chordata</taxon>
        <taxon>Craniata</taxon>
        <taxon>Vertebrata</taxon>
        <taxon>Chondrichthyes</taxon>
        <taxon>Holocephali</taxon>
        <taxon>Chimaeriformes</taxon>
        <taxon>Callorhinchidae</taxon>
        <taxon>Callorhinchus</taxon>
    </lineage>
</organism>
<keyword evidence="4" id="KW-0532">Neurotransmitter transport</keyword>
<reference evidence="8" key="1">
    <citation type="journal article" date="2006" name="Science">
        <title>Ancient noncoding elements conserved in the human genome.</title>
        <authorList>
            <person name="Venkatesh B."/>
            <person name="Kirkness E.F."/>
            <person name="Loh Y.H."/>
            <person name="Halpern A.L."/>
            <person name="Lee A.P."/>
            <person name="Johnson J."/>
            <person name="Dandona N."/>
            <person name="Viswanathan L.D."/>
            <person name="Tay A."/>
            <person name="Venter J.C."/>
            <person name="Strausberg R.L."/>
            <person name="Brenner S."/>
        </authorList>
    </citation>
    <scope>NUCLEOTIDE SEQUENCE [LARGE SCALE GENOMIC DNA]</scope>
</reference>
<evidence type="ECO:0000256" key="2">
    <source>
        <dbReference type="ARBA" id="ARBA00022448"/>
    </source>
</evidence>
<comment type="function">
    <text evidence="5">Positively regulates a late step in synaptic vesicle exocytosis.</text>
</comment>
<accession>A0A4W3GLM1</accession>
<reference evidence="7" key="4">
    <citation type="submission" date="2025-08" db="UniProtKB">
        <authorList>
            <consortium name="Ensembl"/>
        </authorList>
    </citation>
    <scope>IDENTIFICATION</scope>
</reference>
<reference evidence="8" key="2">
    <citation type="journal article" date="2007" name="PLoS Biol.">
        <title>Survey sequencing and comparative analysis of the elephant shark (Callorhinchus milii) genome.</title>
        <authorList>
            <person name="Venkatesh B."/>
            <person name="Kirkness E.F."/>
            <person name="Loh Y.H."/>
            <person name="Halpern A.L."/>
            <person name="Lee A.P."/>
            <person name="Johnson J."/>
            <person name="Dandona N."/>
            <person name="Viswanathan L.D."/>
            <person name="Tay A."/>
            <person name="Venter J.C."/>
            <person name="Strausberg R.L."/>
            <person name="Brenner S."/>
        </authorList>
    </citation>
    <scope>NUCLEOTIDE SEQUENCE [LARGE SCALE GENOMIC DNA]</scope>
</reference>
<dbReference type="PANTHER" id="PTHR16705">
    <property type="entry name" value="COMPLEXIN"/>
    <property type="match status" value="1"/>
</dbReference>
<dbReference type="PANTHER" id="PTHR16705:SF4">
    <property type="entry name" value="COMPLEXIN"/>
    <property type="match status" value="1"/>
</dbReference>
<dbReference type="GO" id="GO:0016079">
    <property type="term" value="P:synaptic vesicle exocytosis"/>
    <property type="evidence" value="ECO:0007669"/>
    <property type="project" value="TreeGrafter"/>
</dbReference>
<keyword evidence="2" id="KW-0813">Transport</keyword>
<feature type="compositionally biased region" description="Basic and acidic residues" evidence="6">
    <location>
        <begin position="76"/>
        <end position="86"/>
    </location>
</feature>
<protein>
    <submittedName>
        <fullName evidence="7">Complexin 4c</fullName>
    </submittedName>
</protein>
<name>A0A4W3GLM1_CALMI</name>
<evidence type="ECO:0000313" key="8">
    <source>
        <dbReference type="Proteomes" id="UP000314986"/>
    </source>
</evidence>
<evidence type="ECO:0000313" key="7">
    <source>
        <dbReference type="Ensembl" id="ENSCMIP00000004713.1"/>
    </source>
</evidence>
<comment type="similarity">
    <text evidence="1">Belongs to the complexin/synaphin family.</text>
</comment>
<gene>
    <name evidence="7" type="primary">cplx4c</name>
</gene>
<evidence type="ECO:0000256" key="5">
    <source>
        <dbReference type="ARBA" id="ARBA00037297"/>
    </source>
</evidence>
<evidence type="ECO:0000256" key="6">
    <source>
        <dbReference type="SAM" id="MobiDB-lite"/>
    </source>
</evidence>
<dbReference type="GO" id="GO:0046928">
    <property type="term" value="P:regulation of neurotransmitter secretion"/>
    <property type="evidence" value="ECO:0007669"/>
    <property type="project" value="TreeGrafter"/>
</dbReference>
<evidence type="ECO:0000256" key="3">
    <source>
        <dbReference type="ARBA" id="ARBA00022483"/>
    </source>
</evidence>
<feature type="region of interest" description="Disordered" evidence="6">
    <location>
        <begin position="1"/>
        <end position="51"/>
    </location>
</feature>
<sequence>MSFLLKNMLSQKMKNLSGGGGEEEKTETGDGTPTPASTGMTREEFEEYQRQERDNRWLLKKAERATLRVHMREKYRLPQSEKDENHIQMVGGDVDLPEDLAKMVEADEEEEEANDSFLGSIQNMDFDMFKNKAQDTFIEIKQSAEEKCSVM</sequence>
<proteinExistence type="inferred from homology"/>
<evidence type="ECO:0000256" key="1">
    <source>
        <dbReference type="ARBA" id="ARBA00005396"/>
    </source>
</evidence>
<keyword evidence="8" id="KW-1185">Reference proteome</keyword>
<evidence type="ECO:0000256" key="4">
    <source>
        <dbReference type="ARBA" id="ARBA00022775"/>
    </source>
</evidence>
<reference evidence="7" key="5">
    <citation type="submission" date="2025-09" db="UniProtKB">
        <authorList>
            <consortium name="Ensembl"/>
        </authorList>
    </citation>
    <scope>IDENTIFICATION</scope>
</reference>
<feature type="compositionally biased region" description="Basic and acidic residues" evidence="6">
    <location>
        <begin position="41"/>
        <end position="51"/>
    </location>
</feature>
<reference evidence="8" key="3">
    <citation type="journal article" date="2014" name="Nature">
        <title>Elephant shark genome provides unique insights into gnathostome evolution.</title>
        <authorList>
            <consortium name="International Elephant Shark Genome Sequencing Consortium"/>
            <person name="Venkatesh B."/>
            <person name="Lee A.P."/>
            <person name="Ravi V."/>
            <person name="Maurya A.K."/>
            <person name="Lian M.M."/>
            <person name="Swann J.B."/>
            <person name="Ohta Y."/>
            <person name="Flajnik M.F."/>
            <person name="Sutoh Y."/>
            <person name="Kasahara M."/>
            <person name="Hoon S."/>
            <person name="Gangu V."/>
            <person name="Roy S.W."/>
            <person name="Irimia M."/>
            <person name="Korzh V."/>
            <person name="Kondrychyn I."/>
            <person name="Lim Z.W."/>
            <person name="Tay B.H."/>
            <person name="Tohari S."/>
            <person name="Kong K.W."/>
            <person name="Ho S."/>
            <person name="Lorente-Galdos B."/>
            <person name="Quilez J."/>
            <person name="Marques-Bonet T."/>
            <person name="Raney B.J."/>
            <person name="Ingham P.W."/>
            <person name="Tay A."/>
            <person name="Hillier L.W."/>
            <person name="Minx P."/>
            <person name="Boehm T."/>
            <person name="Wilson R.K."/>
            <person name="Brenner S."/>
            <person name="Warren W.C."/>
        </authorList>
    </citation>
    <scope>NUCLEOTIDE SEQUENCE [LARGE SCALE GENOMIC DNA]</scope>
</reference>
<dbReference type="GeneTree" id="ENSGT00950000182938"/>
<feature type="region of interest" description="Disordered" evidence="6">
    <location>
        <begin position="76"/>
        <end position="96"/>
    </location>
</feature>
<dbReference type="Proteomes" id="UP000314986">
    <property type="component" value="Unassembled WGS sequence"/>
</dbReference>
<dbReference type="GO" id="GO:0043195">
    <property type="term" value="C:terminal bouton"/>
    <property type="evidence" value="ECO:0007669"/>
    <property type="project" value="TreeGrafter"/>
</dbReference>
<dbReference type="Pfam" id="PF05835">
    <property type="entry name" value="Synaphin"/>
    <property type="match status" value="1"/>
</dbReference>
<dbReference type="InterPro" id="IPR008849">
    <property type="entry name" value="Synaphin"/>
</dbReference>
<dbReference type="GO" id="GO:0031201">
    <property type="term" value="C:SNARE complex"/>
    <property type="evidence" value="ECO:0007669"/>
    <property type="project" value="TreeGrafter"/>
</dbReference>
<dbReference type="Ensembl" id="ENSCMIT00000004889.1">
    <property type="protein sequence ID" value="ENSCMIP00000004713.1"/>
    <property type="gene ID" value="ENSCMIG00000002797.1"/>
</dbReference>
<dbReference type="AlphaFoldDB" id="A0A4W3GLM1"/>
<keyword evidence="3" id="KW-0268">Exocytosis</keyword>
<dbReference type="GO" id="GO:0019905">
    <property type="term" value="F:syntaxin binding"/>
    <property type="evidence" value="ECO:0007669"/>
    <property type="project" value="InterPro"/>
</dbReference>